<keyword evidence="4" id="KW-0597">Phosphoprotein</keyword>
<dbReference type="GO" id="GO:0005886">
    <property type="term" value="C:plasma membrane"/>
    <property type="evidence" value="ECO:0007669"/>
    <property type="project" value="TreeGrafter"/>
</dbReference>
<evidence type="ECO:0000256" key="2">
    <source>
        <dbReference type="ARBA" id="ARBA00022443"/>
    </source>
</evidence>
<feature type="domain" description="C2 DOCK-type" evidence="10">
    <location>
        <begin position="532"/>
        <end position="692"/>
    </location>
</feature>
<keyword evidence="3" id="KW-0963">Cytoplasm</keyword>
<protein>
    <submittedName>
        <fullName evidence="12">SH3 domain-containing protein</fullName>
    </submittedName>
</protein>
<name>A0A151Z5U2_TIELA</name>
<comment type="similarity">
    <text evidence="7">Belongs to the DOCK family.</text>
</comment>
<dbReference type="Pfam" id="PF06920">
    <property type="entry name" value="DHR-2_Lobe_A"/>
    <property type="match status" value="1"/>
</dbReference>
<evidence type="ECO:0000259" key="11">
    <source>
        <dbReference type="PROSITE" id="PS51651"/>
    </source>
</evidence>
<organism evidence="12 13">
    <name type="scientific">Tieghemostelium lacteum</name>
    <name type="common">Slime mold</name>
    <name type="synonym">Dictyostelium lacteum</name>
    <dbReference type="NCBI Taxonomy" id="361077"/>
    <lineage>
        <taxon>Eukaryota</taxon>
        <taxon>Amoebozoa</taxon>
        <taxon>Evosea</taxon>
        <taxon>Eumycetozoa</taxon>
        <taxon>Dictyostelia</taxon>
        <taxon>Dictyosteliales</taxon>
        <taxon>Raperosteliaceae</taxon>
        <taxon>Tieghemostelium</taxon>
    </lineage>
</organism>
<evidence type="ECO:0000259" key="9">
    <source>
        <dbReference type="PROSITE" id="PS50002"/>
    </source>
</evidence>
<dbReference type="SMART" id="SM00326">
    <property type="entry name" value="SH3"/>
    <property type="match status" value="1"/>
</dbReference>
<evidence type="ECO:0000256" key="4">
    <source>
        <dbReference type="ARBA" id="ARBA00022553"/>
    </source>
</evidence>
<evidence type="ECO:0000256" key="8">
    <source>
        <dbReference type="SAM" id="MobiDB-lite"/>
    </source>
</evidence>
<feature type="domain" description="SH3" evidence="9">
    <location>
        <begin position="16"/>
        <end position="76"/>
    </location>
</feature>
<proteinExistence type="inferred from homology"/>
<dbReference type="Pfam" id="PF23554">
    <property type="entry name" value="TPR_DOCK"/>
    <property type="match status" value="1"/>
</dbReference>
<comment type="subcellular location">
    <subcellularLocation>
        <location evidence="1">Cytoplasm</location>
    </subcellularLocation>
</comment>
<dbReference type="InParanoid" id="A0A151Z5U2"/>
<dbReference type="GO" id="GO:0005085">
    <property type="term" value="F:guanyl-nucleotide exchange factor activity"/>
    <property type="evidence" value="ECO:0007669"/>
    <property type="project" value="UniProtKB-KW"/>
</dbReference>
<dbReference type="OrthoDB" id="18896at2759"/>
<dbReference type="PANTHER" id="PTHR45653:SF10">
    <property type="entry name" value="MYOBLAST CITY, ISOFORM B"/>
    <property type="match status" value="1"/>
</dbReference>
<dbReference type="InterPro" id="IPR056372">
    <property type="entry name" value="TPR_DOCK"/>
</dbReference>
<dbReference type="GO" id="GO:0031267">
    <property type="term" value="F:small GTPase binding"/>
    <property type="evidence" value="ECO:0007669"/>
    <property type="project" value="TreeGrafter"/>
</dbReference>
<feature type="compositionally biased region" description="Low complexity" evidence="8">
    <location>
        <begin position="261"/>
        <end position="291"/>
    </location>
</feature>
<dbReference type="Gene3D" id="1.20.1270.350">
    <property type="entry name" value="Dedicator of cytokinesis N-terminal subdomain"/>
    <property type="match status" value="1"/>
</dbReference>
<dbReference type="PROSITE" id="PS50002">
    <property type="entry name" value="SH3"/>
    <property type="match status" value="1"/>
</dbReference>
<evidence type="ECO:0000256" key="5">
    <source>
        <dbReference type="ARBA" id="ARBA00022658"/>
    </source>
</evidence>
<dbReference type="Gene3D" id="1.25.40.410">
    <property type="match status" value="1"/>
</dbReference>
<evidence type="ECO:0000259" key="10">
    <source>
        <dbReference type="PROSITE" id="PS51650"/>
    </source>
</evidence>
<dbReference type="InterPro" id="IPR001452">
    <property type="entry name" value="SH3_domain"/>
</dbReference>
<dbReference type="Pfam" id="PF20422">
    <property type="entry name" value="DHR-2_Lobe_B"/>
    <property type="match status" value="1"/>
</dbReference>
<evidence type="ECO:0000256" key="1">
    <source>
        <dbReference type="ARBA" id="ARBA00004496"/>
    </source>
</evidence>
<dbReference type="Pfam" id="PF00018">
    <property type="entry name" value="SH3_1"/>
    <property type="match status" value="1"/>
</dbReference>
<dbReference type="OMA" id="LWDNQAF"/>
<evidence type="ECO:0000313" key="13">
    <source>
        <dbReference type="Proteomes" id="UP000076078"/>
    </source>
</evidence>
<dbReference type="CDD" id="cd08679">
    <property type="entry name" value="C2_DOCK180_related"/>
    <property type="match status" value="1"/>
</dbReference>
<dbReference type="InterPro" id="IPR046773">
    <property type="entry name" value="DOCKER_Lobe_C"/>
</dbReference>
<dbReference type="PANTHER" id="PTHR45653">
    <property type="entry name" value="DEDICATOR OF CYTOKINESIS"/>
    <property type="match status" value="1"/>
</dbReference>
<dbReference type="Gene3D" id="2.60.40.150">
    <property type="entry name" value="C2 domain"/>
    <property type="match status" value="1"/>
</dbReference>
<evidence type="ECO:0000256" key="3">
    <source>
        <dbReference type="ARBA" id="ARBA00022490"/>
    </source>
</evidence>
<dbReference type="InterPro" id="IPR042455">
    <property type="entry name" value="DOCK_N_sub1"/>
</dbReference>
<dbReference type="InterPro" id="IPR046770">
    <property type="entry name" value="DOCKER_Lobe_B"/>
</dbReference>
<dbReference type="GO" id="GO:0005737">
    <property type="term" value="C:cytoplasm"/>
    <property type="evidence" value="ECO:0007669"/>
    <property type="project" value="UniProtKB-SubCell"/>
</dbReference>
<dbReference type="InterPro" id="IPR032376">
    <property type="entry name" value="DOCK_N"/>
</dbReference>
<dbReference type="Gene3D" id="1.20.58.740">
    <property type="match status" value="1"/>
</dbReference>
<dbReference type="InterPro" id="IPR016024">
    <property type="entry name" value="ARM-type_fold"/>
</dbReference>
<dbReference type="FunCoup" id="A0A151Z5U2">
    <property type="interactions" value="81"/>
</dbReference>
<feature type="compositionally biased region" description="Polar residues" evidence="8">
    <location>
        <begin position="246"/>
        <end position="260"/>
    </location>
</feature>
<dbReference type="SUPFAM" id="SSF48371">
    <property type="entry name" value="ARM repeat"/>
    <property type="match status" value="1"/>
</dbReference>
<dbReference type="Pfam" id="PF16172">
    <property type="entry name" value="DOCK_N"/>
    <property type="match status" value="1"/>
</dbReference>
<keyword evidence="5" id="KW-0344">Guanine-nucleotide releasing factor</keyword>
<sequence>MSRLFLSGQGTWKPLPADTIGIALYSFTGTDEHQVSFIVGEPIKLEEETVNWYRGRVISTGKRGIFPQSFVCIKNTEDFDIVTNELTQVIREWGVLLISYFKDRKINEYKIMKDKLSLLLDWHSKILSPSITLDVREMLKGKVISKIEEGRRLMGLDMIVRTPNGEPANEKNTGIIQLYRMHQELDTLKHSKYTQQQSQSPQAQLLQQQQNTQQSQFLSTSPSGGQSPQPGSGSSSPLIGQSSPQLMPSSPNQNIPSLQHSLSGDRLGLSSSPSTIGGFPSTMGSGSSSPSAFIKKNAISKAAARKSITLRRETSLTGDSVSSAASMINNNYQPNQLFLDLKIFMCSVGEKTELYFSIYNKNEGRFITEEYQVGLTAQGMPHDIEKIGKLSTLFIDISKKELTSDLYLVCRLIRTGKMLYDSNKKAGTIHYRRPFGCSVLKIEDNVSIGKEMEHTIPIYTSTGESTFPILHEMIIKNPSNLQAVPKAKGICVGLTLLPGDLKQVIKENPVLEEVSKTNKLGFPEVIFPGETRNDIFITLDSGEYSQDRKTSAKNVEVIIQARLEDGELVKDCLFYGDKLKSEFKSIVFYHSNQPHWVETFRVNVPISILDQVYLVFSIRHCTTSENKERTPFAMSYLKLTNPDGTVIANKTHSIPSYKTSKSMEEFLPSLKDPNNKLAIRKNEQTKVRVLLCSTMCTQNLSLLTLLKWDQYHGDLAEVLNRFTFVDQIEIIKFMQETFNALFAILETKKISDPDLVFNAITWIIGLLVDEKTSRYTNFRPVLDIYIENHFTSKVAHILLIGCLKRILSNNNFKTLMSTLKSMEYILKFIVTSKKNSDKQSNNSNQADQTFKQDLTSVFSSLSTLMKRTEREYIGTQTTALKIFSSMFNDLGQLFSLEERSRIAINFVDSVIFEEGLKILNMEKMNVILNLTQGDLFLHPTSRVLLMPMVKKHLKQHMMSSNNSIEDTKKHAEIISVIIESIQSKLKDQSQIWDVVDLLPEIMKSIQSSPSWEFFKLDMIHNLYSIVYLMEPEHFDKYIKMNPENCWTFLLNLLTLLNQLLSTCTTYPENWLTLSMFQYSTVKKVIIQVSQYLLTKLQSSRSWTPVDQNIWSSFFSLSNTYFKLKGLALENFSEAKQNTIKSRYGDMRNDLIGTIQKMWTSLDKYQIKLLPTVISPFLELMLINQQNLKLLGIDLYYQLLRCEFREYKSFKKVETETINTLDQITNTPEASDILDEKFRIFFSTNLDEKMNGDNLIKNEGKTFIKDMTMFLELLYELRTLPDRPEYEDDRTIAAMQLMAYLKQTDRQDTYFKYVHLLCNQHLGHNNYVEAGNTLLLHADSLQWSDEKIEDLTQSKRERKERLFKQAIEYFDKGKAWEKAIGLMKQLIVQYEEVLFDYQKLADILQQESTFYRKVIGVERFFSEYFRVGYYGKGFDPSIQGKEFIYKGYELERMADFVQRIQGKFPSAKLLTYTELPPLEILNSTGQYLQIYAVKPVPQEEQQKKEPHDFYSMASVGVTATGANGTTGGTSKQNFSPAVTKFRQNNNINTFLYSKPFKKNKSDKSNPSNEFKDLWITNYYYFIQDTFPTIHRRSEIIKRTEIELAPIDNAVNSIIGKNVELIEMIAKHEHAAESNTSHFTMVLKGVIDAAVNGGVNLYKEVFFSPEYLVENPTKKDSVDRLKLSLSNQVAILEKCLLIHLKVMSQEMSGLQEQLEIRFKKMKTDLEDILK</sequence>
<dbReference type="Pfam" id="PF20421">
    <property type="entry name" value="DHR-2_Lobe_C"/>
    <property type="match status" value="1"/>
</dbReference>
<dbReference type="Pfam" id="PF14429">
    <property type="entry name" value="DOCK-C2"/>
    <property type="match status" value="1"/>
</dbReference>
<dbReference type="Gene3D" id="2.30.30.40">
    <property type="entry name" value="SH3 Domains"/>
    <property type="match status" value="1"/>
</dbReference>
<feature type="region of interest" description="Disordered" evidence="8">
    <location>
        <begin position="191"/>
        <end position="291"/>
    </location>
</feature>
<feature type="compositionally biased region" description="Low complexity" evidence="8">
    <location>
        <begin position="194"/>
        <end position="245"/>
    </location>
</feature>
<dbReference type="InterPro" id="IPR035892">
    <property type="entry name" value="C2_domain_sf"/>
</dbReference>
<dbReference type="InterPro" id="IPR036028">
    <property type="entry name" value="SH3-like_dom_sf"/>
</dbReference>
<dbReference type="InterPro" id="IPR043161">
    <property type="entry name" value="DOCK_C_lobe_A"/>
</dbReference>
<evidence type="ECO:0000313" key="12">
    <source>
        <dbReference type="EMBL" id="KYQ89326.1"/>
    </source>
</evidence>
<dbReference type="InterPro" id="IPR046769">
    <property type="entry name" value="DOCKER_Lobe_A"/>
</dbReference>
<dbReference type="Proteomes" id="UP000076078">
    <property type="component" value="Unassembled WGS sequence"/>
</dbReference>
<dbReference type="GO" id="GO:0007264">
    <property type="term" value="P:small GTPase-mediated signal transduction"/>
    <property type="evidence" value="ECO:0007669"/>
    <property type="project" value="InterPro"/>
</dbReference>
<dbReference type="InterPro" id="IPR027357">
    <property type="entry name" value="DOCKER_dom"/>
</dbReference>
<evidence type="ECO:0000256" key="7">
    <source>
        <dbReference type="PROSITE-ProRule" id="PRU00983"/>
    </source>
</evidence>
<evidence type="ECO:0000256" key="6">
    <source>
        <dbReference type="PROSITE-ProRule" id="PRU00192"/>
    </source>
</evidence>
<dbReference type="InterPro" id="IPR043162">
    <property type="entry name" value="DOCK_C_lobe_C"/>
</dbReference>
<dbReference type="PROSITE" id="PS51651">
    <property type="entry name" value="DOCKER"/>
    <property type="match status" value="1"/>
</dbReference>
<dbReference type="InterPro" id="IPR027007">
    <property type="entry name" value="C2_DOCK-type_domain"/>
</dbReference>
<reference evidence="12 13" key="1">
    <citation type="submission" date="2015-12" db="EMBL/GenBank/DDBJ databases">
        <title>Dictyostelia acquired genes for synthesis and detection of signals that induce cell-type specialization by lateral gene transfer from prokaryotes.</title>
        <authorList>
            <person name="Gloeckner G."/>
            <person name="Schaap P."/>
        </authorList>
    </citation>
    <scope>NUCLEOTIDE SEQUENCE [LARGE SCALE GENOMIC DNA]</scope>
    <source>
        <strain evidence="12 13">TK</strain>
    </source>
</reference>
<dbReference type="PROSITE" id="PS51650">
    <property type="entry name" value="C2_DOCK"/>
    <property type="match status" value="1"/>
</dbReference>
<dbReference type="STRING" id="361077.A0A151Z5U2"/>
<feature type="domain" description="DOCKER" evidence="11">
    <location>
        <begin position="1300"/>
        <end position="1728"/>
    </location>
</feature>
<dbReference type="EMBL" id="LODT01000041">
    <property type="protein sequence ID" value="KYQ89326.1"/>
    <property type="molecule type" value="Genomic_DNA"/>
</dbReference>
<keyword evidence="2 6" id="KW-0728">SH3 domain</keyword>
<dbReference type="InterPro" id="IPR026791">
    <property type="entry name" value="DOCK"/>
</dbReference>
<gene>
    <name evidence="12" type="ORF">DLAC_09986</name>
</gene>
<keyword evidence="13" id="KW-1185">Reference proteome</keyword>
<dbReference type="CDD" id="cd11684">
    <property type="entry name" value="DHR2_DOCK"/>
    <property type="match status" value="1"/>
</dbReference>
<accession>A0A151Z5U2</accession>
<comment type="caution">
    <text evidence="12">The sequence shown here is derived from an EMBL/GenBank/DDBJ whole genome shotgun (WGS) entry which is preliminary data.</text>
</comment>
<dbReference type="SUPFAM" id="SSF50044">
    <property type="entry name" value="SH3-domain"/>
    <property type="match status" value="1"/>
</dbReference>